<accession>A0ABR8LJD0</accession>
<dbReference type="EC" id="3.1.3.5" evidence="1"/>
<proteinExistence type="predicted"/>
<dbReference type="SFLD" id="SFLDS00003">
    <property type="entry name" value="Haloacid_Dehalogenase"/>
    <property type="match status" value="1"/>
</dbReference>
<gene>
    <name evidence="1" type="primary">yrfG</name>
    <name evidence="1" type="ORF">HHX48_08055</name>
</gene>
<dbReference type="InterPro" id="IPR006439">
    <property type="entry name" value="HAD-SF_hydro_IA"/>
</dbReference>
<dbReference type="InterPro" id="IPR036412">
    <property type="entry name" value="HAD-like_sf"/>
</dbReference>
<dbReference type="NCBIfam" id="NF011564">
    <property type="entry name" value="PRK14988.1"/>
    <property type="match status" value="1"/>
</dbReference>
<dbReference type="Proteomes" id="UP000624419">
    <property type="component" value="Unassembled WGS sequence"/>
</dbReference>
<dbReference type="PANTHER" id="PTHR43434:SF3">
    <property type="entry name" value="GMP_IMP NUCLEOTIDASE YRFG"/>
    <property type="match status" value="1"/>
</dbReference>
<dbReference type="NCBIfam" id="TIGR01509">
    <property type="entry name" value="HAD-SF-IA-v3"/>
    <property type="match status" value="1"/>
</dbReference>
<organism evidence="1 2">
    <name type="scientific">Salinimonas profundi</name>
    <dbReference type="NCBI Taxonomy" id="2729140"/>
    <lineage>
        <taxon>Bacteria</taxon>
        <taxon>Pseudomonadati</taxon>
        <taxon>Pseudomonadota</taxon>
        <taxon>Gammaproteobacteria</taxon>
        <taxon>Alteromonadales</taxon>
        <taxon>Alteromonadaceae</taxon>
        <taxon>Alteromonas/Salinimonas group</taxon>
        <taxon>Salinimonas</taxon>
    </lineage>
</organism>
<keyword evidence="2" id="KW-1185">Reference proteome</keyword>
<evidence type="ECO:0000313" key="2">
    <source>
        <dbReference type="Proteomes" id="UP000624419"/>
    </source>
</evidence>
<dbReference type="PANTHER" id="PTHR43434">
    <property type="entry name" value="PHOSPHOGLYCOLATE PHOSPHATASE"/>
    <property type="match status" value="1"/>
</dbReference>
<sequence length="234" mass="26411">MPNLPWHEIDTVLLDMDGTLLDLHYDNHFWLHHLPQLVAQATGQDLSQCKAQMMNHYERVSGQIQWYCLDYWAEQLNLDIMAAKREIAHLIALRPDTIAFLDALKRSGRDVILVTNSHPQGLALKVERTNLDAHIDTLISTHEFGVTKESQSLWQQLHARLAFDPARTLFVDDSLPILRAAEEFGIAHLLAVANPDSKQPAKTIHAFPAVTDYTQLLNAILATPVSSDTQRSPE</sequence>
<dbReference type="PRINTS" id="PR00413">
    <property type="entry name" value="HADHALOGNASE"/>
</dbReference>
<dbReference type="InterPro" id="IPR023214">
    <property type="entry name" value="HAD_sf"/>
</dbReference>
<dbReference type="EMBL" id="JABBXD010000003">
    <property type="protein sequence ID" value="MBD3585683.1"/>
    <property type="molecule type" value="Genomic_DNA"/>
</dbReference>
<keyword evidence="1" id="KW-0378">Hydrolase</keyword>
<dbReference type="SUPFAM" id="SSF56784">
    <property type="entry name" value="HAD-like"/>
    <property type="match status" value="1"/>
</dbReference>
<dbReference type="InterPro" id="IPR050155">
    <property type="entry name" value="HAD-like_hydrolase_sf"/>
</dbReference>
<protein>
    <submittedName>
        <fullName evidence="1">GMP/IMP nucleotidase</fullName>
        <ecNumber evidence="1">3.1.3.5</ecNumber>
    </submittedName>
</protein>
<dbReference type="RefSeq" id="WP_191023971.1">
    <property type="nucleotide sequence ID" value="NZ_JABBXD010000003.1"/>
</dbReference>
<evidence type="ECO:0000313" key="1">
    <source>
        <dbReference type="EMBL" id="MBD3585683.1"/>
    </source>
</evidence>
<dbReference type="CDD" id="cd01427">
    <property type="entry name" value="HAD_like"/>
    <property type="match status" value="1"/>
</dbReference>
<name>A0ABR8LJD0_9ALTE</name>
<reference evidence="1 2" key="1">
    <citation type="submission" date="2020-04" db="EMBL/GenBank/DDBJ databases">
        <title>Salinimonas sp. HHU 13199.</title>
        <authorList>
            <person name="Cui X."/>
            <person name="Zhang D."/>
        </authorList>
    </citation>
    <scope>NUCLEOTIDE SEQUENCE [LARGE SCALE GENOMIC DNA]</scope>
    <source>
        <strain evidence="1 2">HHU 13199</strain>
    </source>
</reference>
<dbReference type="Pfam" id="PF00702">
    <property type="entry name" value="Hydrolase"/>
    <property type="match status" value="1"/>
</dbReference>
<dbReference type="SFLD" id="SFLDG01129">
    <property type="entry name" value="C1.5:_HAD__Beta-PGM__Phosphata"/>
    <property type="match status" value="1"/>
</dbReference>
<comment type="caution">
    <text evidence="1">The sequence shown here is derived from an EMBL/GenBank/DDBJ whole genome shotgun (WGS) entry which is preliminary data.</text>
</comment>
<dbReference type="GO" id="GO:0008253">
    <property type="term" value="F:5'-nucleotidase activity"/>
    <property type="evidence" value="ECO:0007669"/>
    <property type="project" value="UniProtKB-EC"/>
</dbReference>
<dbReference type="Gene3D" id="3.40.50.1000">
    <property type="entry name" value="HAD superfamily/HAD-like"/>
    <property type="match status" value="1"/>
</dbReference>